<dbReference type="Gene3D" id="1.10.20.10">
    <property type="entry name" value="Histone, subunit A"/>
    <property type="match status" value="1"/>
</dbReference>
<sequence>MERRPDSYLNRKRYGNQLDLDALDYWASVLEYLGVEVLKLSGNAVQDSKRSRIITGQIKLVIR</sequence>
<protein>
    <submittedName>
        <fullName evidence="1">Uncharacterized protein</fullName>
    </submittedName>
</protein>
<dbReference type="AlphaFoldDB" id="A0A8T2R8A4"/>
<dbReference type="Proteomes" id="UP000825935">
    <property type="component" value="Chromosome 29"/>
</dbReference>
<dbReference type="GO" id="GO:0003677">
    <property type="term" value="F:DNA binding"/>
    <property type="evidence" value="ECO:0007669"/>
    <property type="project" value="InterPro"/>
</dbReference>
<gene>
    <name evidence="1" type="ORF">KP509_29G034300</name>
</gene>
<evidence type="ECO:0000313" key="1">
    <source>
        <dbReference type="EMBL" id="KAH7291763.1"/>
    </source>
</evidence>
<dbReference type="GO" id="GO:0000786">
    <property type="term" value="C:nucleosome"/>
    <property type="evidence" value="ECO:0007669"/>
    <property type="project" value="InterPro"/>
</dbReference>
<dbReference type="GO" id="GO:0046982">
    <property type="term" value="F:protein heterodimerization activity"/>
    <property type="evidence" value="ECO:0007669"/>
    <property type="project" value="InterPro"/>
</dbReference>
<dbReference type="EMBL" id="CM035434">
    <property type="protein sequence ID" value="KAH7291763.1"/>
    <property type="molecule type" value="Genomic_DNA"/>
</dbReference>
<reference evidence="1" key="1">
    <citation type="submission" date="2021-08" db="EMBL/GenBank/DDBJ databases">
        <title>WGS assembly of Ceratopteris richardii.</title>
        <authorList>
            <person name="Marchant D.B."/>
            <person name="Chen G."/>
            <person name="Jenkins J."/>
            <person name="Shu S."/>
            <person name="Leebens-Mack J."/>
            <person name="Grimwood J."/>
            <person name="Schmutz J."/>
            <person name="Soltis P."/>
            <person name="Soltis D."/>
            <person name="Chen Z.-H."/>
        </authorList>
    </citation>
    <scope>NUCLEOTIDE SEQUENCE</scope>
    <source>
        <strain evidence="1">Whitten #5841</strain>
        <tissue evidence="1">Leaf</tissue>
    </source>
</reference>
<evidence type="ECO:0000313" key="2">
    <source>
        <dbReference type="Proteomes" id="UP000825935"/>
    </source>
</evidence>
<dbReference type="SUPFAM" id="SSF47113">
    <property type="entry name" value="Histone-fold"/>
    <property type="match status" value="1"/>
</dbReference>
<proteinExistence type="predicted"/>
<accession>A0A8T2R8A4</accession>
<comment type="caution">
    <text evidence="1">The sequence shown here is derived from an EMBL/GenBank/DDBJ whole genome shotgun (WGS) entry which is preliminary data.</text>
</comment>
<keyword evidence="2" id="KW-1185">Reference proteome</keyword>
<dbReference type="PRINTS" id="PR00620">
    <property type="entry name" value="HISTONEH2A"/>
</dbReference>
<name>A0A8T2R8A4_CERRI</name>
<dbReference type="GO" id="GO:0030527">
    <property type="term" value="F:structural constituent of chromatin"/>
    <property type="evidence" value="ECO:0007669"/>
    <property type="project" value="InterPro"/>
</dbReference>
<organism evidence="1 2">
    <name type="scientific">Ceratopteris richardii</name>
    <name type="common">Triangle waterfern</name>
    <dbReference type="NCBI Taxonomy" id="49495"/>
    <lineage>
        <taxon>Eukaryota</taxon>
        <taxon>Viridiplantae</taxon>
        <taxon>Streptophyta</taxon>
        <taxon>Embryophyta</taxon>
        <taxon>Tracheophyta</taxon>
        <taxon>Polypodiopsida</taxon>
        <taxon>Polypodiidae</taxon>
        <taxon>Polypodiales</taxon>
        <taxon>Pteridineae</taxon>
        <taxon>Pteridaceae</taxon>
        <taxon>Parkerioideae</taxon>
        <taxon>Ceratopteris</taxon>
    </lineage>
</organism>
<dbReference type="InterPro" id="IPR009072">
    <property type="entry name" value="Histone-fold"/>
</dbReference>
<dbReference type="InterPro" id="IPR002119">
    <property type="entry name" value="Histone_H2A"/>
</dbReference>